<evidence type="ECO:0000256" key="1">
    <source>
        <dbReference type="SAM" id="Phobius"/>
    </source>
</evidence>
<accession>A0A1R3RUF4</accession>
<dbReference type="PANTHER" id="PTHR42085:SF2">
    <property type="entry name" value="F-BOX DOMAIN-CONTAINING PROTEIN"/>
    <property type="match status" value="1"/>
</dbReference>
<feature type="transmembrane region" description="Helical" evidence="1">
    <location>
        <begin position="89"/>
        <end position="106"/>
    </location>
</feature>
<keyword evidence="1" id="KW-1133">Transmembrane helix</keyword>
<gene>
    <name evidence="2" type="ORF">ASPCADRAFT_128311</name>
</gene>
<keyword evidence="1" id="KW-0812">Transmembrane</keyword>
<dbReference type="OMA" id="CHIRYAN"/>
<evidence type="ECO:0000313" key="2">
    <source>
        <dbReference type="EMBL" id="OOF98136.1"/>
    </source>
</evidence>
<dbReference type="AlphaFoldDB" id="A0A1R3RUF4"/>
<dbReference type="VEuPathDB" id="FungiDB:ASPCADRAFT_128311"/>
<proteinExistence type="predicted"/>
<keyword evidence="1" id="KW-0472">Membrane</keyword>
<feature type="transmembrane region" description="Helical" evidence="1">
    <location>
        <begin position="148"/>
        <end position="169"/>
    </location>
</feature>
<dbReference type="Proteomes" id="UP000188318">
    <property type="component" value="Unassembled WGS sequence"/>
</dbReference>
<dbReference type="EMBL" id="KV907496">
    <property type="protein sequence ID" value="OOF98136.1"/>
    <property type="molecule type" value="Genomic_DNA"/>
</dbReference>
<organism evidence="2 3">
    <name type="scientific">Aspergillus carbonarius (strain ITEM 5010)</name>
    <dbReference type="NCBI Taxonomy" id="602072"/>
    <lineage>
        <taxon>Eukaryota</taxon>
        <taxon>Fungi</taxon>
        <taxon>Dikarya</taxon>
        <taxon>Ascomycota</taxon>
        <taxon>Pezizomycotina</taxon>
        <taxon>Eurotiomycetes</taxon>
        <taxon>Eurotiomycetidae</taxon>
        <taxon>Eurotiales</taxon>
        <taxon>Aspergillaceae</taxon>
        <taxon>Aspergillus</taxon>
        <taxon>Aspergillus subgen. Circumdati</taxon>
    </lineage>
</organism>
<dbReference type="InterPro" id="IPR038883">
    <property type="entry name" value="AN11006-like"/>
</dbReference>
<keyword evidence="3" id="KW-1185">Reference proteome</keyword>
<name>A0A1R3RUF4_ASPC5</name>
<dbReference type="OrthoDB" id="4472000at2759"/>
<reference evidence="3" key="1">
    <citation type="journal article" date="2017" name="Genome Biol.">
        <title>Comparative genomics reveals high biological diversity and specific adaptations in the industrially and medically important fungal genus Aspergillus.</title>
        <authorList>
            <person name="de Vries R.P."/>
            <person name="Riley R."/>
            <person name="Wiebenga A."/>
            <person name="Aguilar-Osorio G."/>
            <person name="Amillis S."/>
            <person name="Uchima C.A."/>
            <person name="Anderluh G."/>
            <person name="Asadollahi M."/>
            <person name="Askin M."/>
            <person name="Barry K."/>
            <person name="Battaglia E."/>
            <person name="Bayram O."/>
            <person name="Benocci T."/>
            <person name="Braus-Stromeyer S.A."/>
            <person name="Caldana C."/>
            <person name="Canovas D."/>
            <person name="Cerqueira G.C."/>
            <person name="Chen F."/>
            <person name="Chen W."/>
            <person name="Choi C."/>
            <person name="Clum A."/>
            <person name="Dos Santos R.A."/>
            <person name="Damasio A.R."/>
            <person name="Diallinas G."/>
            <person name="Emri T."/>
            <person name="Fekete E."/>
            <person name="Flipphi M."/>
            <person name="Freyberg S."/>
            <person name="Gallo A."/>
            <person name="Gournas C."/>
            <person name="Habgood R."/>
            <person name="Hainaut M."/>
            <person name="Harispe M.L."/>
            <person name="Henrissat B."/>
            <person name="Hilden K.S."/>
            <person name="Hope R."/>
            <person name="Hossain A."/>
            <person name="Karabika E."/>
            <person name="Karaffa L."/>
            <person name="Karanyi Z."/>
            <person name="Krasevec N."/>
            <person name="Kuo A."/>
            <person name="Kusch H."/>
            <person name="LaButti K."/>
            <person name="Lagendijk E.L."/>
            <person name="Lapidus A."/>
            <person name="Levasseur A."/>
            <person name="Lindquist E."/>
            <person name="Lipzen A."/>
            <person name="Logrieco A.F."/>
            <person name="MacCabe A."/>
            <person name="Maekelae M.R."/>
            <person name="Malavazi I."/>
            <person name="Melin P."/>
            <person name="Meyer V."/>
            <person name="Mielnichuk N."/>
            <person name="Miskei M."/>
            <person name="Molnar A.P."/>
            <person name="Mule G."/>
            <person name="Ngan C.Y."/>
            <person name="Orejas M."/>
            <person name="Orosz E."/>
            <person name="Ouedraogo J.P."/>
            <person name="Overkamp K.M."/>
            <person name="Park H.-S."/>
            <person name="Perrone G."/>
            <person name="Piumi F."/>
            <person name="Punt P.J."/>
            <person name="Ram A.F."/>
            <person name="Ramon A."/>
            <person name="Rauscher S."/>
            <person name="Record E."/>
            <person name="Riano-Pachon D.M."/>
            <person name="Robert V."/>
            <person name="Roehrig J."/>
            <person name="Ruller R."/>
            <person name="Salamov A."/>
            <person name="Salih N.S."/>
            <person name="Samson R.A."/>
            <person name="Sandor E."/>
            <person name="Sanguinetti M."/>
            <person name="Schuetze T."/>
            <person name="Sepcic K."/>
            <person name="Shelest E."/>
            <person name="Sherlock G."/>
            <person name="Sophianopoulou V."/>
            <person name="Squina F.M."/>
            <person name="Sun H."/>
            <person name="Susca A."/>
            <person name="Todd R.B."/>
            <person name="Tsang A."/>
            <person name="Unkles S.E."/>
            <person name="van de Wiele N."/>
            <person name="van Rossen-Uffink D."/>
            <person name="Oliveira J.V."/>
            <person name="Vesth T.C."/>
            <person name="Visser J."/>
            <person name="Yu J.-H."/>
            <person name="Zhou M."/>
            <person name="Andersen M.R."/>
            <person name="Archer D.B."/>
            <person name="Baker S.E."/>
            <person name="Benoit I."/>
            <person name="Brakhage A.A."/>
            <person name="Braus G.H."/>
            <person name="Fischer R."/>
            <person name="Frisvad J.C."/>
            <person name="Goldman G.H."/>
            <person name="Houbraken J."/>
            <person name="Oakley B."/>
            <person name="Pocsi I."/>
            <person name="Scazzocchio C."/>
            <person name="Seiboth B."/>
            <person name="vanKuyk P.A."/>
            <person name="Wortman J."/>
            <person name="Dyer P.S."/>
            <person name="Grigoriev I.V."/>
        </authorList>
    </citation>
    <scope>NUCLEOTIDE SEQUENCE [LARGE SCALE GENOMIC DNA]</scope>
    <source>
        <strain evidence="3">ITEM 5010</strain>
    </source>
</reference>
<dbReference type="PANTHER" id="PTHR42085">
    <property type="entry name" value="F-BOX DOMAIN-CONTAINING PROTEIN"/>
    <property type="match status" value="1"/>
</dbReference>
<protein>
    <submittedName>
        <fullName evidence="2">Uncharacterized protein</fullName>
    </submittedName>
</protein>
<sequence length="238" mass="28129">MPWNAHTCRFCHKRYTSTVLFLFQSHLQSYVREWRIPGDGIHDVLQIKQILHPSNAADKRPPLPEESVKVQHQTKPFPLLRLPYDVRHFIYRLVLTCHTIAFYGLIDSGFITTKNYYQNIYLQHNPICHPLALLITNRQIYNEARQIFYAYNTFVFLATDFLPIFLMGIGRHNAELLRLVRWTAYPRGDNHIWMIQPWLDPSSPGRDLWTTELAYVHFLGAFSAIPDSWGFKMIKERL</sequence>
<evidence type="ECO:0000313" key="3">
    <source>
        <dbReference type="Proteomes" id="UP000188318"/>
    </source>
</evidence>